<feature type="non-terminal residue" evidence="1">
    <location>
        <position position="1"/>
    </location>
</feature>
<keyword evidence="2" id="KW-1185">Reference proteome</keyword>
<dbReference type="Proteomes" id="UP000499080">
    <property type="component" value="Unassembled WGS sequence"/>
</dbReference>
<dbReference type="EMBL" id="BGPR01001772">
    <property type="protein sequence ID" value="GBM61545.1"/>
    <property type="molecule type" value="Genomic_DNA"/>
</dbReference>
<evidence type="ECO:0000313" key="1">
    <source>
        <dbReference type="EMBL" id="GBM61545.1"/>
    </source>
</evidence>
<gene>
    <name evidence="1" type="ORF">AVEN_129189-2_1</name>
</gene>
<protein>
    <submittedName>
        <fullName evidence="1">Uncharacterized protein</fullName>
    </submittedName>
</protein>
<organism evidence="1 2">
    <name type="scientific">Araneus ventricosus</name>
    <name type="common">Orbweaver spider</name>
    <name type="synonym">Epeira ventricosa</name>
    <dbReference type="NCBI Taxonomy" id="182803"/>
    <lineage>
        <taxon>Eukaryota</taxon>
        <taxon>Metazoa</taxon>
        <taxon>Ecdysozoa</taxon>
        <taxon>Arthropoda</taxon>
        <taxon>Chelicerata</taxon>
        <taxon>Arachnida</taxon>
        <taxon>Araneae</taxon>
        <taxon>Araneomorphae</taxon>
        <taxon>Entelegynae</taxon>
        <taxon>Araneoidea</taxon>
        <taxon>Araneidae</taxon>
        <taxon>Araneus</taxon>
    </lineage>
</organism>
<dbReference type="AlphaFoldDB" id="A0A4Y2H961"/>
<sequence>LPFIGYLFKVPVREGEKSTLHEDQDGIIQDEGMQKRGGKDDEVFVDTDESKIQARLEPKVKGGCVTAALPIVCERMFEEVVMDYRQKTIDGRGK</sequence>
<evidence type="ECO:0000313" key="2">
    <source>
        <dbReference type="Proteomes" id="UP000499080"/>
    </source>
</evidence>
<accession>A0A4Y2H961</accession>
<name>A0A4Y2H961_ARAVE</name>
<reference evidence="1 2" key="1">
    <citation type="journal article" date="2019" name="Sci. Rep.">
        <title>Orb-weaving spider Araneus ventricosus genome elucidates the spidroin gene catalogue.</title>
        <authorList>
            <person name="Kono N."/>
            <person name="Nakamura H."/>
            <person name="Ohtoshi R."/>
            <person name="Moran D.A.P."/>
            <person name="Shinohara A."/>
            <person name="Yoshida Y."/>
            <person name="Fujiwara M."/>
            <person name="Mori M."/>
            <person name="Tomita M."/>
            <person name="Arakawa K."/>
        </authorList>
    </citation>
    <scope>NUCLEOTIDE SEQUENCE [LARGE SCALE GENOMIC DNA]</scope>
</reference>
<proteinExistence type="predicted"/>
<comment type="caution">
    <text evidence="1">The sequence shown here is derived from an EMBL/GenBank/DDBJ whole genome shotgun (WGS) entry which is preliminary data.</text>
</comment>